<proteinExistence type="predicted"/>
<protein>
    <submittedName>
        <fullName evidence="1">Uncharacterized protein</fullName>
    </submittedName>
</protein>
<gene>
    <name evidence="1" type="ORF">PIB30_042481</name>
</gene>
<name>A0ABU6XD24_9FABA</name>
<dbReference type="EMBL" id="JASCZI010211690">
    <property type="protein sequence ID" value="MED6195931.1"/>
    <property type="molecule type" value="Genomic_DNA"/>
</dbReference>
<organism evidence="1 2">
    <name type="scientific">Stylosanthes scabra</name>
    <dbReference type="NCBI Taxonomy" id="79078"/>
    <lineage>
        <taxon>Eukaryota</taxon>
        <taxon>Viridiplantae</taxon>
        <taxon>Streptophyta</taxon>
        <taxon>Embryophyta</taxon>
        <taxon>Tracheophyta</taxon>
        <taxon>Spermatophyta</taxon>
        <taxon>Magnoliopsida</taxon>
        <taxon>eudicotyledons</taxon>
        <taxon>Gunneridae</taxon>
        <taxon>Pentapetalae</taxon>
        <taxon>rosids</taxon>
        <taxon>fabids</taxon>
        <taxon>Fabales</taxon>
        <taxon>Fabaceae</taxon>
        <taxon>Papilionoideae</taxon>
        <taxon>50 kb inversion clade</taxon>
        <taxon>dalbergioids sensu lato</taxon>
        <taxon>Dalbergieae</taxon>
        <taxon>Pterocarpus clade</taxon>
        <taxon>Stylosanthes</taxon>
    </lineage>
</organism>
<dbReference type="PANTHER" id="PTHR34835">
    <property type="entry name" value="OS07G0283600 PROTEIN-RELATED"/>
    <property type="match status" value="1"/>
</dbReference>
<keyword evidence="2" id="KW-1185">Reference proteome</keyword>
<dbReference type="PANTHER" id="PTHR34835:SF34">
    <property type="entry name" value="OS08G0555500 PROTEIN"/>
    <property type="match status" value="1"/>
</dbReference>
<reference evidence="1 2" key="1">
    <citation type="journal article" date="2023" name="Plants (Basel)">
        <title>Bridging the Gap: Combining Genomics and Transcriptomics Approaches to Understand Stylosanthes scabra, an Orphan Legume from the Brazilian Caatinga.</title>
        <authorList>
            <person name="Ferreira-Neto J.R.C."/>
            <person name="da Silva M.D."/>
            <person name="Binneck E."/>
            <person name="de Melo N.F."/>
            <person name="da Silva R.H."/>
            <person name="de Melo A.L.T.M."/>
            <person name="Pandolfi V."/>
            <person name="Bustamante F.O."/>
            <person name="Brasileiro-Vidal A.C."/>
            <person name="Benko-Iseppon A.M."/>
        </authorList>
    </citation>
    <scope>NUCLEOTIDE SEQUENCE [LARGE SCALE GENOMIC DNA]</scope>
    <source>
        <tissue evidence="1">Leaves</tissue>
    </source>
</reference>
<evidence type="ECO:0000313" key="2">
    <source>
        <dbReference type="Proteomes" id="UP001341840"/>
    </source>
</evidence>
<accession>A0ABU6XD24</accession>
<comment type="caution">
    <text evidence="1">The sequence shown here is derived from an EMBL/GenBank/DDBJ whole genome shotgun (WGS) entry which is preliminary data.</text>
</comment>
<sequence length="170" mass="19541">MGLGAFSNLPTYSINHKLSMELVRNYDMIENRISTGAGEFLITSQKIGYAFGLNSTGDAFEDHIDKIEDQLNDEKKEALNIFKGKRLKYTAEMLKTCTIETDYKKRIFRRAFALFIQKSFLCPASTANISPKHLPIIRDIENTHTRNWAHHVNTFLVDGIIELKKWKEGQ</sequence>
<evidence type="ECO:0000313" key="1">
    <source>
        <dbReference type="EMBL" id="MED6195931.1"/>
    </source>
</evidence>
<dbReference type="Proteomes" id="UP001341840">
    <property type="component" value="Unassembled WGS sequence"/>
</dbReference>